<dbReference type="SMART" id="SM00418">
    <property type="entry name" value="HTH_ARSR"/>
    <property type="match status" value="1"/>
</dbReference>
<dbReference type="InterPro" id="IPR036388">
    <property type="entry name" value="WH-like_DNA-bd_sf"/>
</dbReference>
<dbReference type="InterPro" id="IPR051081">
    <property type="entry name" value="HTH_MetalResp_TranReg"/>
</dbReference>
<dbReference type="GO" id="GO:0003677">
    <property type="term" value="F:DNA binding"/>
    <property type="evidence" value="ECO:0007669"/>
    <property type="project" value="UniProtKB-KW"/>
</dbReference>
<dbReference type="OrthoDB" id="4158481at2"/>
<proteinExistence type="predicted"/>
<evidence type="ECO:0000259" key="4">
    <source>
        <dbReference type="SMART" id="SM00418"/>
    </source>
</evidence>
<dbReference type="Proteomes" id="UP000256485">
    <property type="component" value="Unassembled WGS sequence"/>
</dbReference>
<dbReference type="PANTHER" id="PTHR33154:SF33">
    <property type="entry name" value="TRANSCRIPTIONAL REPRESSOR SDPR"/>
    <property type="match status" value="1"/>
</dbReference>
<dbReference type="EMBL" id="QTUC01000001">
    <property type="protein sequence ID" value="REF36349.1"/>
    <property type="molecule type" value="Genomic_DNA"/>
</dbReference>
<evidence type="ECO:0000256" key="1">
    <source>
        <dbReference type="ARBA" id="ARBA00023015"/>
    </source>
</evidence>
<dbReference type="SUPFAM" id="SSF46785">
    <property type="entry name" value="Winged helix' DNA-binding domain"/>
    <property type="match status" value="1"/>
</dbReference>
<comment type="caution">
    <text evidence="5">The sequence shown here is derived from an EMBL/GenBank/DDBJ whole genome shotgun (WGS) entry which is preliminary data.</text>
</comment>
<gene>
    <name evidence="5" type="ORF">DFJ64_1756</name>
</gene>
<keyword evidence="2" id="KW-0238">DNA-binding</keyword>
<dbReference type="InterPro" id="IPR036390">
    <property type="entry name" value="WH_DNA-bd_sf"/>
</dbReference>
<dbReference type="PANTHER" id="PTHR33154">
    <property type="entry name" value="TRANSCRIPTIONAL REGULATOR, ARSR FAMILY"/>
    <property type="match status" value="1"/>
</dbReference>
<dbReference type="AlphaFoldDB" id="A0A3D9V4G1"/>
<dbReference type="Pfam" id="PF12840">
    <property type="entry name" value="HTH_20"/>
    <property type="match status" value="1"/>
</dbReference>
<name>A0A3D9V4G1_THECX</name>
<keyword evidence="3" id="KW-0804">Transcription</keyword>
<dbReference type="GO" id="GO:0003700">
    <property type="term" value="F:DNA-binding transcription factor activity"/>
    <property type="evidence" value="ECO:0007669"/>
    <property type="project" value="InterPro"/>
</dbReference>
<keyword evidence="1" id="KW-0805">Transcription regulation</keyword>
<accession>A0A3D9V4G1</accession>
<protein>
    <submittedName>
        <fullName evidence="5">ArsR family transcriptional regulator</fullName>
    </submittedName>
</protein>
<dbReference type="Gene3D" id="1.10.10.10">
    <property type="entry name" value="Winged helix-like DNA-binding domain superfamily/Winged helix DNA-binding domain"/>
    <property type="match status" value="1"/>
</dbReference>
<reference evidence="5 6" key="1">
    <citation type="submission" date="2018-08" db="EMBL/GenBank/DDBJ databases">
        <title>Sequencing the genomes of 1000 actinobacteria strains.</title>
        <authorList>
            <person name="Klenk H.-P."/>
        </authorList>
    </citation>
    <scope>NUCLEOTIDE SEQUENCE [LARGE SCALE GENOMIC DNA]</scope>
    <source>
        <strain evidence="5 6">DSM 22891</strain>
    </source>
</reference>
<dbReference type="CDD" id="cd00090">
    <property type="entry name" value="HTH_ARSR"/>
    <property type="match status" value="1"/>
</dbReference>
<organism evidence="5 6">
    <name type="scientific">Thermasporomyces composti</name>
    <dbReference type="NCBI Taxonomy" id="696763"/>
    <lineage>
        <taxon>Bacteria</taxon>
        <taxon>Bacillati</taxon>
        <taxon>Actinomycetota</taxon>
        <taxon>Actinomycetes</taxon>
        <taxon>Propionibacteriales</taxon>
        <taxon>Nocardioidaceae</taxon>
        <taxon>Thermasporomyces</taxon>
    </lineage>
</organism>
<dbReference type="RefSeq" id="WP_115850002.1">
    <property type="nucleotide sequence ID" value="NZ_QTUC01000001.1"/>
</dbReference>
<evidence type="ECO:0000313" key="5">
    <source>
        <dbReference type="EMBL" id="REF36349.1"/>
    </source>
</evidence>
<feature type="domain" description="HTH arsR-type" evidence="4">
    <location>
        <begin position="6"/>
        <end position="89"/>
    </location>
</feature>
<dbReference type="InterPro" id="IPR011991">
    <property type="entry name" value="ArsR-like_HTH"/>
</dbReference>
<dbReference type="InterPro" id="IPR001845">
    <property type="entry name" value="HTH_ArsR_DNA-bd_dom"/>
</dbReference>
<evidence type="ECO:0000256" key="3">
    <source>
        <dbReference type="ARBA" id="ARBA00023163"/>
    </source>
</evidence>
<evidence type="ECO:0000313" key="6">
    <source>
        <dbReference type="Proteomes" id="UP000256485"/>
    </source>
</evidence>
<evidence type="ECO:0000256" key="2">
    <source>
        <dbReference type="ARBA" id="ARBA00023125"/>
    </source>
</evidence>
<sequence>MSLGVSKLRATAHPIRLRMLSLLTGAAMSAAELARELGISHANASYHLRALAAAGVVEEAGEETIRGGVAKRYRYRRTVEKKTAQEVQEDLEGKYLVWLTVAHELIRRAEKEVWGNSMLCDAELWVEPEVWDRALQLAREASTVLHEHAKPPRTAGTIHVNATMGLFRMASDEAKR</sequence>
<keyword evidence="6" id="KW-1185">Reference proteome</keyword>